<reference evidence="9 10" key="1">
    <citation type="submission" date="2015-11" db="EMBL/GenBank/DDBJ databases">
        <authorList>
            <person name="Zhang Y."/>
            <person name="Guo Z."/>
        </authorList>
    </citation>
    <scope>NUCLEOTIDE SEQUENCE [LARGE SCALE GENOMIC DNA]</scope>
    <source>
        <strain evidence="9">JGI-4</strain>
    </source>
</reference>
<evidence type="ECO:0000313" key="8">
    <source>
        <dbReference type="EMBL" id="CUS94839.1"/>
    </source>
</evidence>
<gene>
    <name evidence="9" type="ORF">JGI4_00242</name>
    <name evidence="8" type="ORF">JGI8_02059</name>
</gene>
<evidence type="ECO:0000256" key="4">
    <source>
        <dbReference type="ARBA" id="ARBA00023054"/>
    </source>
</evidence>
<protein>
    <recommendedName>
        <fullName evidence="12">DUF1640 domain-containing protein</fullName>
    </recommendedName>
</protein>
<keyword evidence="11" id="KW-1185">Reference proteome</keyword>
<proteinExistence type="predicted"/>
<evidence type="ECO:0008006" key="12">
    <source>
        <dbReference type="Google" id="ProtNLM"/>
    </source>
</evidence>
<accession>A0A0P1MC50</accession>
<dbReference type="SUPFAM" id="SSF58113">
    <property type="entry name" value="Apolipoprotein A-I"/>
    <property type="match status" value="1"/>
</dbReference>
<evidence type="ECO:0000256" key="6">
    <source>
        <dbReference type="SAM" id="Coils"/>
    </source>
</evidence>
<evidence type="ECO:0000313" key="10">
    <source>
        <dbReference type="Proteomes" id="UP000182011"/>
    </source>
</evidence>
<sequence length="176" mass="20658">MPVTLSFEIYEAFEKALGKEEARKVVKSLEAAISEATEYKWATTRDEIIAKVRSEIEALRNEFESFRKEVKSDIESFKKEVRSDIESFKKEIRSDIESFRTEVRGEIDTIKGWITQEFVTKELFEAKFDELRAEIKTEIVKLDRKFTIMFLILLFVIIFLNQQALEFIAKILGIVK</sequence>
<accession>A0A0P1P2V3</accession>
<feature type="transmembrane region" description="Helical" evidence="7">
    <location>
        <begin position="146"/>
        <end position="165"/>
    </location>
</feature>
<dbReference type="GO" id="GO:0016020">
    <property type="term" value="C:membrane"/>
    <property type="evidence" value="ECO:0007669"/>
    <property type="project" value="UniProtKB-SubCell"/>
</dbReference>
<evidence type="ECO:0000313" key="11">
    <source>
        <dbReference type="Proteomes" id="UP000182200"/>
    </source>
</evidence>
<accession>A0A0P1LFC9</accession>
<keyword evidence="2 7" id="KW-0812">Transmembrane</keyword>
<evidence type="ECO:0000256" key="3">
    <source>
        <dbReference type="ARBA" id="ARBA00022989"/>
    </source>
</evidence>
<accession>A0A0N7MRN2</accession>
<accession>A0A0P1MYX2</accession>
<keyword evidence="4 6" id="KW-0175">Coiled coil</keyword>
<reference evidence="8 11" key="2">
    <citation type="submission" date="2015-11" db="EMBL/GenBank/DDBJ databases">
        <authorList>
            <person name="Varghese N."/>
        </authorList>
    </citation>
    <scope>NUCLEOTIDE SEQUENCE [LARGE SCALE GENOMIC DNA]</scope>
    <source>
        <strain evidence="8 11">JGI-8</strain>
    </source>
</reference>
<dbReference type="Proteomes" id="UP000182200">
    <property type="component" value="Unassembled WGS sequence"/>
</dbReference>
<accession>A0A0P1LEA5</accession>
<dbReference type="RefSeq" id="WP_075426107.1">
    <property type="nucleotide sequence ID" value="NZ_CZVI01000056.1"/>
</dbReference>
<evidence type="ECO:0000256" key="1">
    <source>
        <dbReference type="ARBA" id="ARBA00004370"/>
    </source>
</evidence>
<keyword evidence="3 7" id="KW-1133">Transmembrane helix</keyword>
<dbReference type="Pfam" id="PF07798">
    <property type="entry name" value="CCDC90-like"/>
    <property type="match status" value="1"/>
</dbReference>
<keyword evidence="5 7" id="KW-0472">Membrane</keyword>
<accession>A0A0P1MXY9</accession>
<comment type="subcellular location">
    <subcellularLocation>
        <location evidence="1">Membrane</location>
    </subcellularLocation>
</comment>
<accession>A0A0P1LG86</accession>
<dbReference type="Gene3D" id="1.20.120.20">
    <property type="entry name" value="Apolipoprotein"/>
    <property type="match status" value="1"/>
</dbReference>
<dbReference type="EMBL" id="CZVI01000056">
    <property type="protein sequence ID" value="CUS94839.1"/>
    <property type="molecule type" value="Genomic_DNA"/>
</dbReference>
<dbReference type="AlphaFoldDB" id="A0A0N7MRN2"/>
<accession>A0A0P1MS71</accession>
<evidence type="ECO:0000256" key="5">
    <source>
        <dbReference type="ARBA" id="ARBA00023136"/>
    </source>
</evidence>
<dbReference type="Proteomes" id="UP000182011">
    <property type="component" value="Unassembled WGS sequence"/>
</dbReference>
<evidence type="ECO:0000313" key="9">
    <source>
        <dbReference type="EMBL" id="CUU01289.1"/>
    </source>
</evidence>
<accession>A0A0P1M6C1</accession>
<dbReference type="EMBL" id="FAOP01000001">
    <property type="protein sequence ID" value="CUU01289.1"/>
    <property type="molecule type" value="Genomic_DNA"/>
</dbReference>
<evidence type="ECO:0000256" key="2">
    <source>
        <dbReference type="ARBA" id="ARBA00022692"/>
    </source>
</evidence>
<accession>A0A0P1L819</accession>
<accession>A0A0P1MID5</accession>
<name>A0A0N7MRN2_9BACT</name>
<dbReference type="OrthoDB" id="9812764at2"/>
<accession>A0A0S4MRB8</accession>
<accession>A0A0P1LLY4</accession>
<dbReference type="STRING" id="1633631.GCA_001442925_00244"/>
<organism evidence="9 10">
    <name type="scientific">Candidatus Kryptonium thompsonii</name>
    <dbReference type="NCBI Taxonomy" id="1633631"/>
    <lineage>
        <taxon>Bacteria</taxon>
        <taxon>Pseudomonadati</taxon>
        <taxon>Candidatus Kryptoniota</taxon>
        <taxon>Candidatus Kryptonium</taxon>
    </lineage>
</organism>
<feature type="coiled-coil region" evidence="6">
    <location>
        <begin position="19"/>
        <end position="69"/>
    </location>
</feature>
<dbReference type="InterPro" id="IPR024461">
    <property type="entry name" value="CCDC90-like"/>
</dbReference>
<evidence type="ECO:0000256" key="7">
    <source>
        <dbReference type="SAM" id="Phobius"/>
    </source>
</evidence>